<keyword evidence="1" id="KW-1133">Transmembrane helix</keyword>
<reference evidence="2 3" key="1">
    <citation type="submission" date="2023-05" db="EMBL/GenBank/DDBJ databases">
        <authorList>
            <person name="Zhang X."/>
        </authorList>
    </citation>
    <scope>NUCLEOTIDE SEQUENCE [LARGE SCALE GENOMIC DNA]</scope>
    <source>
        <strain evidence="2 3">DM2B3-1</strain>
    </source>
</reference>
<feature type="transmembrane region" description="Helical" evidence="1">
    <location>
        <begin position="58"/>
        <end position="78"/>
    </location>
</feature>
<protein>
    <submittedName>
        <fullName evidence="2">TssN family type VI secretion system protein</fullName>
    </submittedName>
</protein>
<keyword evidence="1" id="KW-0812">Transmembrane</keyword>
<organism evidence="2 3">
    <name type="scientific">Xanthocytophaga flava</name>
    <dbReference type="NCBI Taxonomy" id="3048013"/>
    <lineage>
        <taxon>Bacteria</taxon>
        <taxon>Pseudomonadati</taxon>
        <taxon>Bacteroidota</taxon>
        <taxon>Cytophagia</taxon>
        <taxon>Cytophagales</taxon>
        <taxon>Rhodocytophagaceae</taxon>
        <taxon>Xanthocytophaga</taxon>
    </lineage>
</organism>
<name>A0ABT7CIT2_9BACT</name>
<dbReference type="EMBL" id="JASJOT010000006">
    <property type="protein sequence ID" value="MDJ1493634.1"/>
    <property type="molecule type" value="Genomic_DNA"/>
</dbReference>
<dbReference type="InterPro" id="IPR035177">
    <property type="entry name" value="TssN"/>
</dbReference>
<feature type="transmembrane region" description="Helical" evidence="1">
    <location>
        <begin position="32"/>
        <end position="52"/>
    </location>
</feature>
<feature type="transmembrane region" description="Helical" evidence="1">
    <location>
        <begin position="123"/>
        <end position="146"/>
    </location>
</feature>
<keyword evidence="3" id="KW-1185">Reference proteome</keyword>
<sequence length="280" mass="32086">MKYLLLPIIALLLIIPAWLLKKKNAVLDNKTLILFVLLSGAAIGIQGLWGIIGDVFSPYYYVLAQAVYLIGGVLYVQGLARFITSKLKTYVLITEIVVTLLVLIAGMGIFSILYNLLSPISNGLLASSCCLAIVIPLLFYWTYLAYLHIPVDIYKIWQYNPAIVDPKKLESVDFTKLMVLELEFGRNIQDEERIKVQAKAQAAMNFGEWFGIFIENYNRKFPDSPIVAESEDGNPHSWIFYIQPSFFRKRKYIDPDFSIQENRIRERYTIITKRVTNNQV</sequence>
<evidence type="ECO:0000313" key="2">
    <source>
        <dbReference type="EMBL" id="MDJ1493634.1"/>
    </source>
</evidence>
<evidence type="ECO:0000256" key="1">
    <source>
        <dbReference type="SAM" id="Phobius"/>
    </source>
</evidence>
<gene>
    <name evidence="2" type="ORF">QNI19_11880</name>
</gene>
<dbReference type="Pfam" id="PF17555">
    <property type="entry name" value="TssN"/>
    <property type="match status" value="1"/>
</dbReference>
<keyword evidence="1" id="KW-0472">Membrane</keyword>
<proteinExistence type="predicted"/>
<dbReference type="Proteomes" id="UP001228581">
    <property type="component" value="Unassembled WGS sequence"/>
</dbReference>
<accession>A0ABT7CIT2</accession>
<feature type="transmembrane region" description="Helical" evidence="1">
    <location>
        <begin position="90"/>
        <end position="117"/>
    </location>
</feature>
<feature type="transmembrane region" description="Helical" evidence="1">
    <location>
        <begin position="5"/>
        <end position="20"/>
    </location>
</feature>
<evidence type="ECO:0000313" key="3">
    <source>
        <dbReference type="Proteomes" id="UP001228581"/>
    </source>
</evidence>
<comment type="caution">
    <text evidence="2">The sequence shown here is derived from an EMBL/GenBank/DDBJ whole genome shotgun (WGS) entry which is preliminary data.</text>
</comment>